<keyword evidence="3" id="KW-0378">Hydrolase</keyword>
<dbReference type="GO" id="GO:0046872">
    <property type="term" value="F:metal ion binding"/>
    <property type="evidence" value="ECO:0007669"/>
    <property type="project" value="UniProtKB-KW"/>
</dbReference>
<dbReference type="InterPro" id="IPR002933">
    <property type="entry name" value="Peptidase_M20"/>
</dbReference>
<comment type="caution">
    <text evidence="3">The sequence shown here is derived from an EMBL/GenBank/DDBJ whole genome shotgun (WGS) entry which is preliminary data.</text>
</comment>
<dbReference type="InterPro" id="IPR036264">
    <property type="entry name" value="Bact_exopeptidase_dim_dom"/>
</dbReference>
<dbReference type="InterPro" id="IPR017439">
    <property type="entry name" value="Amidohydrolase"/>
</dbReference>
<feature type="binding site" evidence="1">
    <location>
        <position position="102"/>
    </location>
    <ligand>
        <name>Mn(2+)</name>
        <dbReference type="ChEBI" id="CHEBI:29035"/>
        <label>2</label>
    </ligand>
</feature>
<protein>
    <submittedName>
        <fullName evidence="3">Putative hydrolase YxeP</fullName>
        <ecNumber evidence="3">3.-.-.-</ecNumber>
    </submittedName>
</protein>
<dbReference type="OrthoDB" id="9776731at2"/>
<dbReference type="AlphaFoldDB" id="A0A2T0BNL6"/>
<dbReference type="PANTHER" id="PTHR11014:SF63">
    <property type="entry name" value="METALLOPEPTIDASE, PUTATIVE (AFU_ORTHOLOGUE AFUA_6G09600)-RELATED"/>
    <property type="match status" value="1"/>
</dbReference>
<gene>
    <name evidence="3" type="primary">yxeP_3</name>
    <name evidence="3" type="ORF">CLLU_15350</name>
</gene>
<evidence type="ECO:0000313" key="3">
    <source>
        <dbReference type="EMBL" id="PRR85465.1"/>
    </source>
</evidence>
<dbReference type="PANTHER" id="PTHR11014">
    <property type="entry name" value="PEPTIDASE M20 FAMILY MEMBER"/>
    <property type="match status" value="1"/>
</dbReference>
<evidence type="ECO:0000313" key="4">
    <source>
        <dbReference type="Proteomes" id="UP000237798"/>
    </source>
</evidence>
<evidence type="ECO:0000259" key="2">
    <source>
        <dbReference type="Pfam" id="PF07687"/>
    </source>
</evidence>
<dbReference type="Gene3D" id="3.40.630.10">
    <property type="entry name" value="Zn peptidases"/>
    <property type="match status" value="1"/>
</dbReference>
<dbReference type="Gene3D" id="3.30.70.360">
    <property type="match status" value="1"/>
</dbReference>
<proteinExistence type="predicted"/>
<keyword evidence="1" id="KW-0464">Manganese</keyword>
<accession>A0A2T0BNL6</accession>
<dbReference type="SUPFAM" id="SSF53187">
    <property type="entry name" value="Zn-dependent exopeptidases"/>
    <property type="match status" value="1"/>
</dbReference>
<dbReference type="GO" id="GO:0016787">
    <property type="term" value="F:hydrolase activity"/>
    <property type="evidence" value="ECO:0007669"/>
    <property type="project" value="UniProtKB-KW"/>
</dbReference>
<dbReference type="RefSeq" id="WP_106009142.1">
    <property type="nucleotide sequence ID" value="NZ_JALCPJ010000005.1"/>
</dbReference>
<sequence>MYVIEKAQEIKPWMVKLRRDFHMHPEPSFEEVRTSKIIAGELGKMGIQVTATGKTGVIGLLQGKKPGKVIGLRADIDALSVTEDTGLPYSSKNPGYMHACGHDTHIAELLGAVKILSDLKDKLNGSVKFIFQPAEEAASGSDYMIANGVLENPKVDMIVGMHTFGMIETGKVVVQKGPFMASGDEWHLTVEGKSCHGSSPWQGVDAMPCAVAIMEGFQTIVSRFNDARDPIVINVGTVKAGERFNVVPGKVEMTGMNRALSRNSREMMPKWMRKIINGICDAYGCKYNFEYKDGFKPTINDDACTEFARKSVAKLIDEKNIIQVGKIMGSEDFSSYLEKVPGTFIILGGGNKEKGWMHSQHSNHFTIDENCLPIGAAVYAQIAADFLEVQL</sequence>
<dbReference type="EMBL" id="PVXP01000016">
    <property type="protein sequence ID" value="PRR85465.1"/>
    <property type="molecule type" value="Genomic_DNA"/>
</dbReference>
<dbReference type="NCBIfam" id="TIGR01891">
    <property type="entry name" value="amidohydrolases"/>
    <property type="match status" value="1"/>
</dbReference>
<feature type="domain" description="Peptidase M20 dimerisation" evidence="2">
    <location>
        <begin position="186"/>
        <end position="277"/>
    </location>
</feature>
<name>A0A2T0BNL6_9CLOT</name>
<keyword evidence="1" id="KW-0479">Metal-binding</keyword>
<dbReference type="Pfam" id="PF01546">
    <property type="entry name" value="Peptidase_M20"/>
    <property type="match status" value="1"/>
</dbReference>
<comment type="cofactor">
    <cofactor evidence="1">
        <name>Mn(2+)</name>
        <dbReference type="ChEBI" id="CHEBI:29035"/>
    </cofactor>
    <text evidence="1">The Mn(2+) ion enhances activity.</text>
</comment>
<dbReference type="Pfam" id="PF07687">
    <property type="entry name" value="M20_dimer"/>
    <property type="match status" value="1"/>
</dbReference>
<dbReference type="InterPro" id="IPR011650">
    <property type="entry name" value="Peptidase_M20_dimer"/>
</dbReference>
<dbReference type="CDD" id="cd03886">
    <property type="entry name" value="M20_Acy1"/>
    <property type="match status" value="1"/>
</dbReference>
<dbReference type="Proteomes" id="UP000237798">
    <property type="component" value="Unassembled WGS sequence"/>
</dbReference>
<feature type="binding site" evidence="1">
    <location>
        <position position="100"/>
    </location>
    <ligand>
        <name>Mn(2+)</name>
        <dbReference type="ChEBI" id="CHEBI:29035"/>
        <label>2</label>
    </ligand>
</feature>
<keyword evidence="4" id="KW-1185">Reference proteome</keyword>
<feature type="binding site" evidence="1">
    <location>
        <position position="162"/>
    </location>
    <ligand>
        <name>Mn(2+)</name>
        <dbReference type="ChEBI" id="CHEBI:29035"/>
        <label>2</label>
    </ligand>
</feature>
<organism evidence="3 4">
    <name type="scientific">Clostridium luticellarii</name>
    <dbReference type="NCBI Taxonomy" id="1691940"/>
    <lineage>
        <taxon>Bacteria</taxon>
        <taxon>Bacillati</taxon>
        <taxon>Bacillota</taxon>
        <taxon>Clostridia</taxon>
        <taxon>Eubacteriales</taxon>
        <taxon>Clostridiaceae</taxon>
        <taxon>Clostridium</taxon>
    </lineage>
</organism>
<evidence type="ECO:0000256" key="1">
    <source>
        <dbReference type="PIRSR" id="PIRSR005962-1"/>
    </source>
</evidence>
<dbReference type="SUPFAM" id="SSF55031">
    <property type="entry name" value="Bacterial exopeptidase dimerisation domain"/>
    <property type="match status" value="1"/>
</dbReference>
<feature type="binding site" evidence="1">
    <location>
        <position position="361"/>
    </location>
    <ligand>
        <name>Mn(2+)</name>
        <dbReference type="ChEBI" id="CHEBI:29035"/>
        <label>2</label>
    </ligand>
</feature>
<dbReference type="PIRSF" id="PIRSF005962">
    <property type="entry name" value="Pept_M20D_amidohydro"/>
    <property type="match status" value="1"/>
</dbReference>
<reference evidence="3 4" key="1">
    <citation type="submission" date="2018-03" db="EMBL/GenBank/DDBJ databases">
        <title>Genome sequence of Clostridium luticellarii DSM 29923.</title>
        <authorList>
            <person name="Poehlein A."/>
            <person name="Daniel R."/>
        </authorList>
    </citation>
    <scope>NUCLEOTIDE SEQUENCE [LARGE SCALE GENOMIC DNA]</scope>
    <source>
        <strain evidence="3 4">DSM 29923</strain>
    </source>
</reference>
<feature type="binding site" evidence="1">
    <location>
        <position position="136"/>
    </location>
    <ligand>
        <name>Mn(2+)</name>
        <dbReference type="ChEBI" id="CHEBI:29035"/>
        <label>2</label>
    </ligand>
</feature>
<dbReference type="EC" id="3.-.-.-" evidence="3"/>